<evidence type="ECO:0000256" key="6">
    <source>
        <dbReference type="SAM" id="Phobius"/>
    </source>
</evidence>
<feature type="transmembrane region" description="Helical" evidence="6">
    <location>
        <begin position="118"/>
        <end position="136"/>
    </location>
</feature>
<reference evidence="8" key="1">
    <citation type="submission" date="2023-01" db="EMBL/GenBank/DDBJ databases">
        <authorList>
            <person name="Van Ghelder C."/>
            <person name="Rancurel C."/>
        </authorList>
    </citation>
    <scope>NUCLEOTIDE SEQUENCE</scope>
    <source>
        <strain evidence="8">CNCM I-4278</strain>
    </source>
</reference>
<dbReference type="InterPro" id="IPR020846">
    <property type="entry name" value="MFS_dom"/>
</dbReference>
<dbReference type="EMBL" id="CAOQHR010000006">
    <property type="protein sequence ID" value="CAI6336119.1"/>
    <property type="molecule type" value="Genomic_DNA"/>
</dbReference>
<comment type="subcellular location">
    <subcellularLocation>
        <location evidence="1">Membrane</location>
        <topology evidence="1">Multi-pass membrane protein</topology>
    </subcellularLocation>
</comment>
<evidence type="ECO:0000256" key="4">
    <source>
        <dbReference type="ARBA" id="ARBA00023136"/>
    </source>
</evidence>
<gene>
    <name evidence="8" type="ORF">PDIGIT_LOCUS9210</name>
</gene>
<feature type="transmembrane region" description="Helical" evidence="6">
    <location>
        <begin position="541"/>
        <end position="562"/>
    </location>
</feature>
<feature type="transmembrane region" description="Helical" evidence="6">
    <location>
        <begin position="509"/>
        <end position="529"/>
    </location>
</feature>
<evidence type="ECO:0000256" key="5">
    <source>
        <dbReference type="SAM" id="MobiDB-lite"/>
    </source>
</evidence>
<evidence type="ECO:0000256" key="3">
    <source>
        <dbReference type="ARBA" id="ARBA00022989"/>
    </source>
</evidence>
<dbReference type="OrthoDB" id="433512at2759"/>
<feature type="transmembrane region" description="Helical" evidence="6">
    <location>
        <begin position="237"/>
        <end position="259"/>
    </location>
</feature>
<evidence type="ECO:0000256" key="2">
    <source>
        <dbReference type="ARBA" id="ARBA00022692"/>
    </source>
</evidence>
<feature type="transmembrane region" description="Helical" evidence="6">
    <location>
        <begin position="186"/>
        <end position="212"/>
    </location>
</feature>
<dbReference type="InterPro" id="IPR036259">
    <property type="entry name" value="MFS_trans_sf"/>
</dbReference>
<keyword evidence="3 6" id="KW-1133">Transmembrane helix</keyword>
<feature type="region of interest" description="Disordered" evidence="5">
    <location>
        <begin position="307"/>
        <end position="381"/>
    </location>
</feature>
<feature type="transmembrane region" description="Helical" evidence="6">
    <location>
        <begin position="482"/>
        <end position="502"/>
    </location>
</feature>
<feature type="transmembrane region" description="Helical" evidence="6">
    <location>
        <begin position="574"/>
        <end position="595"/>
    </location>
</feature>
<comment type="caution">
    <text evidence="8">The sequence shown here is derived from an EMBL/GenBank/DDBJ whole genome shotgun (WGS) entry which is preliminary data.</text>
</comment>
<dbReference type="PANTHER" id="PTHR24064">
    <property type="entry name" value="SOLUTE CARRIER FAMILY 22 MEMBER"/>
    <property type="match status" value="1"/>
</dbReference>
<evidence type="ECO:0000259" key="7">
    <source>
        <dbReference type="PROSITE" id="PS50850"/>
    </source>
</evidence>
<dbReference type="InterPro" id="IPR005828">
    <property type="entry name" value="MFS_sugar_transport-like"/>
</dbReference>
<feature type="transmembrane region" description="Helical" evidence="6">
    <location>
        <begin position="90"/>
        <end position="111"/>
    </location>
</feature>
<feature type="transmembrane region" description="Helical" evidence="6">
    <location>
        <begin position="607"/>
        <end position="629"/>
    </location>
</feature>
<feature type="domain" description="Major facilitator superfamily (MFS) profile" evidence="7">
    <location>
        <begin position="50"/>
        <end position="633"/>
    </location>
</feature>
<feature type="compositionally biased region" description="Basic and acidic residues" evidence="5">
    <location>
        <begin position="311"/>
        <end position="331"/>
    </location>
</feature>
<feature type="transmembrane region" description="Helical" evidence="6">
    <location>
        <begin position="148"/>
        <end position="174"/>
    </location>
</feature>
<dbReference type="GO" id="GO:0016020">
    <property type="term" value="C:membrane"/>
    <property type="evidence" value="ECO:0007669"/>
    <property type="project" value="UniProtKB-SubCell"/>
</dbReference>
<evidence type="ECO:0000313" key="9">
    <source>
        <dbReference type="Proteomes" id="UP001152607"/>
    </source>
</evidence>
<feature type="transmembrane region" description="Helical" evidence="6">
    <location>
        <begin position="50"/>
        <end position="78"/>
    </location>
</feature>
<feature type="transmembrane region" description="Helical" evidence="6">
    <location>
        <begin position="407"/>
        <end position="425"/>
    </location>
</feature>
<keyword evidence="2 6" id="KW-0812">Transmembrane</keyword>
<protein>
    <recommendedName>
        <fullName evidence="7">Major facilitator superfamily (MFS) profile domain-containing protein</fullName>
    </recommendedName>
</protein>
<dbReference type="AlphaFoldDB" id="A0A9W4UIU2"/>
<dbReference type="Gene3D" id="1.20.1250.20">
    <property type="entry name" value="MFS general substrate transporter like domains"/>
    <property type="match status" value="2"/>
</dbReference>
<evidence type="ECO:0000256" key="1">
    <source>
        <dbReference type="ARBA" id="ARBA00004141"/>
    </source>
</evidence>
<evidence type="ECO:0000313" key="8">
    <source>
        <dbReference type="EMBL" id="CAI6336119.1"/>
    </source>
</evidence>
<dbReference type="SUPFAM" id="SSF103473">
    <property type="entry name" value="MFS general substrate transporter"/>
    <property type="match status" value="1"/>
</dbReference>
<proteinExistence type="predicted"/>
<keyword evidence="9" id="KW-1185">Reference proteome</keyword>
<organism evidence="8 9">
    <name type="scientific">Periconia digitata</name>
    <dbReference type="NCBI Taxonomy" id="1303443"/>
    <lineage>
        <taxon>Eukaryota</taxon>
        <taxon>Fungi</taxon>
        <taxon>Dikarya</taxon>
        <taxon>Ascomycota</taxon>
        <taxon>Pezizomycotina</taxon>
        <taxon>Dothideomycetes</taxon>
        <taxon>Pleosporomycetidae</taxon>
        <taxon>Pleosporales</taxon>
        <taxon>Massarineae</taxon>
        <taxon>Periconiaceae</taxon>
        <taxon>Periconia</taxon>
    </lineage>
</organism>
<name>A0A9W4UIU2_9PLEO</name>
<dbReference type="GO" id="GO:0022857">
    <property type="term" value="F:transmembrane transporter activity"/>
    <property type="evidence" value="ECO:0007669"/>
    <property type="project" value="InterPro"/>
</dbReference>
<sequence length="682" mass="75526">MSSIGRLRQLWKDVDVSDAYPHLRIEKRDFDDIPKFVLKIVEASHFSKRIWFVSASGFFTGAYTIFSTNVIAPAWAYVYWPTATRGDQSLGINIATLVGTCAGMIIFGYLADCFGRKKLYGVELVIVIVATLGLTQASEGYNDSSMSIYPWIVFWRTLLGIGVGAEYPLSALIASEWSATSHRGRMLVAVFMTQPLAQLAAHGVGLLALWSISARHKPPLLHDGTDHDAASRVIDQVWRLVVGLGAVPALLAIIGRLTIPETPRWLLEIEQNPSAALQSTNEVYSGSKPGSTTDVELTMFAESSTNTTKIAQDDHRAQKPDDPSSPLREEIEVSNNNVPQYTEDRDFAEPSHIPTSRIRKDRIKTTGQFSGDSGEANRPNHKESFVQWLQRSSSDIKSFMRGPSGSILVAVSICWFLLDIAYYGLGLDNPQLLGNIWRQKKQEKEEPSSPNPPFDWNSNLLPLPKERNQAIYQVLETNFRHALYTTVPASIVGCFVILLFVNRVPRVRFMVTTFVFLAAIFTVVGSSLFRVYETKDHGVTIVFYAISMFLINVGPNTITFMLPAELFETRNRGTCYGIAAASGKLGAILVQIALWGLGVGGPKKEPLAGVLFFFAPLMLIGALVAWIWIPEVQDPVDNSAASIKQFSSYDNRSLEDIADGPKKGQILGLKKRFVHMLKSAEK</sequence>
<keyword evidence="4 6" id="KW-0472">Membrane</keyword>
<dbReference type="PROSITE" id="PS00217">
    <property type="entry name" value="SUGAR_TRANSPORT_2"/>
    <property type="match status" value="1"/>
</dbReference>
<dbReference type="InterPro" id="IPR005829">
    <property type="entry name" value="Sugar_transporter_CS"/>
</dbReference>
<dbReference type="Pfam" id="PF00083">
    <property type="entry name" value="Sugar_tr"/>
    <property type="match status" value="2"/>
</dbReference>
<accession>A0A9W4UIU2</accession>
<dbReference type="PROSITE" id="PS50850">
    <property type="entry name" value="MFS"/>
    <property type="match status" value="1"/>
</dbReference>
<dbReference type="Proteomes" id="UP001152607">
    <property type="component" value="Unassembled WGS sequence"/>
</dbReference>